<dbReference type="SMART" id="SM00647">
    <property type="entry name" value="IBR"/>
    <property type="match status" value="2"/>
</dbReference>
<comment type="catalytic activity">
    <reaction evidence="1">
        <text>[E2 ubiquitin-conjugating enzyme]-S-ubiquitinyl-L-cysteine + [acceptor protein]-L-lysine = [E2 ubiquitin-conjugating enzyme]-L-cysteine + [acceptor protein]-N(6)-ubiquitinyl-L-lysine.</text>
        <dbReference type="EC" id="2.3.2.31"/>
    </reaction>
</comment>
<evidence type="ECO:0000313" key="13">
    <source>
        <dbReference type="EMBL" id="TGO38125.1"/>
    </source>
</evidence>
<dbReference type="Gene3D" id="1.20.120.1750">
    <property type="match status" value="1"/>
</dbReference>
<dbReference type="EC" id="2.3.2.31" evidence="2"/>
<evidence type="ECO:0000256" key="2">
    <source>
        <dbReference type="ARBA" id="ARBA00012251"/>
    </source>
</evidence>
<dbReference type="PANTHER" id="PTHR11685">
    <property type="entry name" value="RBR FAMILY RING FINGER AND IBR DOMAIN-CONTAINING"/>
    <property type="match status" value="1"/>
</dbReference>
<feature type="compositionally biased region" description="Polar residues" evidence="10">
    <location>
        <begin position="132"/>
        <end position="145"/>
    </location>
</feature>
<evidence type="ECO:0000256" key="3">
    <source>
        <dbReference type="ARBA" id="ARBA00022679"/>
    </source>
</evidence>
<keyword evidence="3" id="KW-0808">Transferase</keyword>
<evidence type="ECO:0000256" key="5">
    <source>
        <dbReference type="ARBA" id="ARBA00022737"/>
    </source>
</evidence>
<evidence type="ECO:0000256" key="10">
    <source>
        <dbReference type="SAM" id="MobiDB-lite"/>
    </source>
</evidence>
<dbReference type="Pfam" id="PF22191">
    <property type="entry name" value="IBR_1"/>
    <property type="match status" value="1"/>
</dbReference>
<evidence type="ECO:0000256" key="9">
    <source>
        <dbReference type="PROSITE-ProRule" id="PRU00175"/>
    </source>
</evidence>
<evidence type="ECO:0000256" key="1">
    <source>
        <dbReference type="ARBA" id="ARBA00001798"/>
    </source>
</evidence>
<dbReference type="SUPFAM" id="SSF57850">
    <property type="entry name" value="RING/U-box"/>
    <property type="match status" value="3"/>
</dbReference>
<evidence type="ECO:0000259" key="11">
    <source>
        <dbReference type="PROSITE" id="PS50089"/>
    </source>
</evidence>
<dbReference type="InterPro" id="IPR031127">
    <property type="entry name" value="E3_UB_ligase_RBR"/>
</dbReference>
<dbReference type="EMBL" id="PQXK01000081">
    <property type="protein sequence ID" value="TGO38125.1"/>
    <property type="molecule type" value="Genomic_DNA"/>
</dbReference>
<feature type="domain" description="RING-type" evidence="11">
    <location>
        <begin position="185"/>
        <end position="237"/>
    </location>
</feature>
<feature type="domain" description="RING-type" evidence="12">
    <location>
        <begin position="181"/>
        <end position="399"/>
    </location>
</feature>
<dbReference type="InterPro" id="IPR002867">
    <property type="entry name" value="IBR_dom"/>
</dbReference>
<dbReference type="PROSITE" id="PS51873">
    <property type="entry name" value="TRIAD"/>
    <property type="match status" value="1"/>
</dbReference>
<dbReference type="AlphaFoldDB" id="A0A4Z1GN32"/>
<dbReference type="Proteomes" id="UP000297814">
    <property type="component" value="Unassembled WGS sequence"/>
</dbReference>
<comment type="caution">
    <text evidence="13">The sequence shown here is derived from an EMBL/GenBank/DDBJ whole genome shotgun (WGS) entry which is preliminary data.</text>
</comment>
<evidence type="ECO:0000259" key="12">
    <source>
        <dbReference type="PROSITE" id="PS51873"/>
    </source>
</evidence>
<keyword evidence="4" id="KW-0479">Metal-binding</keyword>
<evidence type="ECO:0000256" key="4">
    <source>
        <dbReference type="ARBA" id="ARBA00022723"/>
    </source>
</evidence>
<evidence type="ECO:0000256" key="8">
    <source>
        <dbReference type="ARBA" id="ARBA00022833"/>
    </source>
</evidence>
<gene>
    <name evidence="13" type="ORF">BHYA_0081g00210</name>
</gene>
<keyword evidence="14" id="KW-1185">Reference proteome</keyword>
<dbReference type="InterPro" id="IPR044066">
    <property type="entry name" value="TRIAD_supradom"/>
</dbReference>
<dbReference type="Pfam" id="PF01485">
    <property type="entry name" value="IBR"/>
    <property type="match status" value="1"/>
</dbReference>
<protein>
    <recommendedName>
        <fullName evidence="2">RBR-type E3 ubiquitin transferase</fullName>
        <ecNumber evidence="2">2.3.2.31</ecNumber>
    </recommendedName>
</protein>
<dbReference type="GO" id="GO:0008270">
    <property type="term" value="F:zinc ion binding"/>
    <property type="evidence" value="ECO:0007669"/>
    <property type="project" value="UniProtKB-KW"/>
</dbReference>
<organism evidence="13 14">
    <name type="scientific">Botrytis hyacinthi</name>
    <dbReference type="NCBI Taxonomy" id="278943"/>
    <lineage>
        <taxon>Eukaryota</taxon>
        <taxon>Fungi</taxon>
        <taxon>Dikarya</taxon>
        <taxon>Ascomycota</taxon>
        <taxon>Pezizomycotina</taxon>
        <taxon>Leotiomycetes</taxon>
        <taxon>Helotiales</taxon>
        <taxon>Sclerotiniaceae</taxon>
        <taxon>Botrytis</taxon>
    </lineage>
</organism>
<accession>A0A4Z1GN32</accession>
<reference evidence="13 14" key="1">
    <citation type="submission" date="2017-12" db="EMBL/GenBank/DDBJ databases">
        <title>Comparative genomics of Botrytis spp.</title>
        <authorList>
            <person name="Valero-Jimenez C.A."/>
            <person name="Tapia P."/>
            <person name="Veloso J."/>
            <person name="Silva-Moreno E."/>
            <person name="Staats M."/>
            <person name="Valdes J.H."/>
            <person name="Van Kan J.A.L."/>
        </authorList>
    </citation>
    <scope>NUCLEOTIDE SEQUENCE [LARGE SCALE GENOMIC DNA]</scope>
    <source>
        <strain evidence="13 14">Bh0001</strain>
    </source>
</reference>
<evidence type="ECO:0000256" key="6">
    <source>
        <dbReference type="ARBA" id="ARBA00022771"/>
    </source>
</evidence>
<keyword evidence="6 9" id="KW-0863">Zinc-finger</keyword>
<evidence type="ECO:0000256" key="7">
    <source>
        <dbReference type="ARBA" id="ARBA00022786"/>
    </source>
</evidence>
<name>A0A4Z1GN32_9HELO</name>
<evidence type="ECO:0000313" key="14">
    <source>
        <dbReference type="Proteomes" id="UP000297814"/>
    </source>
</evidence>
<dbReference type="GO" id="GO:0016567">
    <property type="term" value="P:protein ubiquitination"/>
    <property type="evidence" value="ECO:0007669"/>
    <property type="project" value="InterPro"/>
</dbReference>
<proteinExistence type="predicted"/>
<keyword evidence="5" id="KW-0677">Repeat</keyword>
<dbReference type="InterPro" id="IPR013083">
    <property type="entry name" value="Znf_RING/FYVE/PHD"/>
</dbReference>
<keyword evidence="7" id="KW-0833">Ubl conjugation pathway</keyword>
<dbReference type="Gene3D" id="3.30.40.10">
    <property type="entry name" value="Zinc/RING finger domain, C3HC4 (zinc finger)"/>
    <property type="match status" value="1"/>
</dbReference>
<dbReference type="InterPro" id="IPR001841">
    <property type="entry name" value="Znf_RING"/>
</dbReference>
<dbReference type="PROSITE" id="PS50089">
    <property type="entry name" value="ZF_RING_2"/>
    <property type="match status" value="1"/>
</dbReference>
<dbReference type="CDD" id="cd20335">
    <property type="entry name" value="BRcat_RBR"/>
    <property type="match status" value="1"/>
</dbReference>
<keyword evidence="8" id="KW-0862">Zinc</keyword>
<dbReference type="GO" id="GO:0061630">
    <property type="term" value="F:ubiquitin protein ligase activity"/>
    <property type="evidence" value="ECO:0007669"/>
    <property type="project" value="UniProtKB-EC"/>
</dbReference>
<sequence length="460" mass="52421">MELLFIIYPTGTTTELRPIILSGLLPDCNWILKSIQTNVINHYLPPAIIMADSNPNDDLPRIIMGFTALEHRKTNMRKILSFLSERRYSKYNKSQLLRRLYEVESGGLVSDETQQAIGLWLQRESIGHISNYYDQNDPPRQSQASRVLKRKRSAEPISDGYRDIRIQHEDSIKSEPQPQPQLKECSICAEDLMLANFPHQISAECMHDPTCCSSCLSRAIGVQIESKEWDQITCPECAVLLSFDNVKFFASEADFIRYDKKSLSSCIRNDSNLTNCLGPGCNDGQIHEGGDNQPIMTCGTCSFKTCFTHKMPWHTGLKCEGYDEQSRERLLQEEASQDLMGKVTKRCPNCQIRIQKNEGCDHITCCSCKHEFCWVCFVDYRLIRSIGNAAHLSTCSYFTGNLPRHPYQFHLPLQAPRRHQTIARSATPGPTTPRTTFTPQERGIVDRIHASRAQQNDIRP</sequence>
<feature type="region of interest" description="Disordered" evidence="10">
    <location>
        <begin position="131"/>
        <end position="154"/>
    </location>
</feature>
<dbReference type="CDD" id="cd20336">
    <property type="entry name" value="Rcat_RBR"/>
    <property type="match status" value="1"/>
</dbReference>